<dbReference type="KEGG" id="kro:BVG79_01758"/>
<dbReference type="RefSeq" id="WP_085786544.1">
    <property type="nucleotide sequence ID" value="NZ_CP019937.1"/>
</dbReference>
<reference evidence="2 3" key="1">
    <citation type="submission" date="2017-02" db="EMBL/GenBank/DDBJ databases">
        <title>Ketogulonicigenium robustum SPU B003 Genome sequencing and assembly.</title>
        <authorList>
            <person name="Li Y."/>
            <person name="Liu L."/>
            <person name="Wang C."/>
            <person name="Zhang M."/>
            <person name="Zhang T."/>
            <person name="Zhang Y."/>
        </authorList>
    </citation>
    <scope>NUCLEOTIDE SEQUENCE [LARGE SCALE GENOMIC DNA]</scope>
    <source>
        <strain evidence="2 3">SPU_B003</strain>
    </source>
</reference>
<evidence type="ECO:0000313" key="3">
    <source>
        <dbReference type="Proteomes" id="UP000242447"/>
    </source>
</evidence>
<feature type="domain" description="YjiS-like" evidence="1">
    <location>
        <begin position="21"/>
        <end position="57"/>
    </location>
</feature>
<dbReference type="OrthoDB" id="8116725at2"/>
<dbReference type="EMBL" id="CP019937">
    <property type="protein sequence ID" value="ARO15102.1"/>
    <property type="molecule type" value="Genomic_DNA"/>
</dbReference>
<name>A0A1W6P0R5_9RHOB</name>
<dbReference type="InterPro" id="IPR009506">
    <property type="entry name" value="YjiS-like"/>
</dbReference>
<sequence length="66" mass="7246">MAATQINTAYVSGNSNFFARLVQRIAAWNEMRQTRIALMSLSDHELADIGLTHADIDAIVSGKLAR</sequence>
<dbReference type="STRING" id="92947.BVG79_01758"/>
<protein>
    <recommendedName>
        <fullName evidence="1">YjiS-like domain-containing protein</fullName>
    </recommendedName>
</protein>
<organism evidence="2 3">
    <name type="scientific">Ketogulonicigenium robustum</name>
    <dbReference type="NCBI Taxonomy" id="92947"/>
    <lineage>
        <taxon>Bacteria</taxon>
        <taxon>Pseudomonadati</taxon>
        <taxon>Pseudomonadota</taxon>
        <taxon>Alphaproteobacteria</taxon>
        <taxon>Rhodobacterales</taxon>
        <taxon>Roseobacteraceae</taxon>
        <taxon>Ketogulonicigenium</taxon>
    </lineage>
</organism>
<dbReference type="Pfam" id="PF06568">
    <property type="entry name" value="YjiS-like"/>
    <property type="match status" value="1"/>
</dbReference>
<dbReference type="AlphaFoldDB" id="A0A1W6P0R5"/>
<dbReference type="Proteomes" id="UP000242447">
    <property type="component" value="Chromosome"/>
</dbReference>
<gene>
    <name evidence="2" type="ORF">BVG79_01758</name>
</gene>
<evidence type="ECO:0000259" key="1">
    <source>
        <dbReference type="Pfam" id="PF06568"/>
    </source>
</evidence>
<proteinExistence type="predicted"/>
<keyword evidence="3" id="KW-1185">Reference proteome</keyword>
<accession>A0A1W6P0R5</accession>
<evidence type="ECO:0000313" key="2">
    <source>
        <dbReference type="EMBL" id="ARO15102.1"/>
    </source>
</evidence>